<dbReference type="PANTHER" id="PTHR20914:SF9">
    <property type="entry name" value="COILED, ISOFORM A"/>
    <property type="match status" value="1"/>
</dbReference>
<dbReference type="Pfam" id="PF00021">
    <property type="entry name" value="UPAR_LY6"/>
    <property type="match status" value="2"/>
</dbReference>
<feature type="domain" description="UPAR/Ly6" evidence="3">
    <location>
        <begin position="55"/>
        <end position="120"/>
    </location>
</feature>
<dbReference type="Gene3D" id="2.10.60.10">
    <property type="entry name" value="CD59"/>
    <property type="match status" value="1"/>
</dbReference>
<dbReference type="GO" id="GO:0005576">
    <property type="term" value="C:extracellular region"/>
    <property type="evidence" value="ECO:0007669"/>
    <property type="project" value="UniProtKB-SubCell"/>
</dbReference>
<evidence type="ECO:0000256" key="1">
    <source>
        <dbReference type="ARBA" id="ARBA00004613"/>
    </source>
</evidence>
<dbReference type="PANTHER" id="PTHR20914">
    <property type="entry name" value="LY6/PLAUR DOMAIN-CONTAINING PROTEIN 8"/>
    <property type="match status" value="1"/>
</dbReference>
<accession>A0AAV6ZM21</accession>
<evidence type="ECO:0000313" key="4">
    <source>
        <dbReference type="EMBL" id="KAG8549213.1"/>
    </source>
</evidence>
<keyword evidence="5" id="KW-1185">Reference proteome</keyword>
<dbReference type="InterPro" id="IPR050918">
    <property type="entry name" value="CNF-like_PLA2_Inhibitor"/>
</dbReference>
<comment type="caution">
    <text evidence="4">The sequence shown here is derived from an EMBL/GenBank/DDBJ whole genome shotgun (WGS) entry which is preliminary data.</text>
</comment>
<sequence>MYKGCSGALRCNTKTYAKVHDNLTLTYNIQCCDTNLCNKKFYEMPKPGKPKGPLCPSCLQPNILKKCESKEKVRCLNKGDKCVTFSAIFEKPDNTINNYTIRGCASSMHCRLDAGKLVGVRVLQVGVFECKYPEELRKDGKKDME</sequence>
<protein>
    <recommendedName>
        <fullName evidence="3">UPAR/Ly6 domain-containing protein</fullName>
    </recommendedName>
</protein>
<comment type="subcellular location">
    <subcellularLocation>
        <location evidence="1">Secreted</location>
    </subcellularLocation>
</comment>
<keyword evidence="2" id="KW-0964">Secreted</keyword>
<proteinExistence type="predicted"/>
<reference evidence="4" key="1">
    <citation type="thesis" date="2020" institute="ProQuest LLC" country="789 East Eisenhower Parkway, Ann Arbor, MI, USA">
        <title>Comparative Genomics and Chromosome Evolution.</title>
        <authorList>
            <person name="Mudd A.B."/>
        </authorList>
    </citation>
    <scope>NUCLEOTIDE SEQUENCE</scope>
    <source>
        <strain evidence="4">237g6f4</strain>
        <tissue evidence="4">Blood</tissue>
    </source>
</reference>
<evidence type="ECO:0000256" key="2">
    <source>
        <dbReference type="ARBA" id="ARBA00022525"/>
    </source>
</evidence>
<dbReference type="InterPro" id="IPR016054">
    <property type="entry name" value="LY6_UPA_recep-like"/>
</dbReference>
<name>A0AAV6ZM21_ENGPU</name>
<dbReference type="EMBL" id="WNYA01000223">
    <property type="protein sequence ID" value="KAG8549213.1"/>
    <property type="molecule type" value="Genomic_DNA"/>
</dbReference>
<evidence type="ECO:0000313" key="5">
    <source>
        <dbReference type="Proteomes" id="UP000824782"/>
    </source>
</evidence>
<feature type="domain" description="UPAR/Ly6" evidence="3">
    <location>
        <begin position="2"/>
        <end position="39"/>
    </location>
</feature>
<gene>
    <name evidence="4" type="ORF">GDO81_022189</name>
</gene>
<dbReference type="AlphaFoldDB" id="A0AAV6ZM21"/>
<organism evidence="4 5">
    <name type="scientific">Engystomops pustulosus</name>
    <name type="common">Tungara frog</name>
    <name type="synonym">Physalaemus pustulosus</name>
    <dbReference type="NCBI Taxonomy" id="76066"/>
    <lineage>
        <taxon>Eukaryota</taxon>
        <taxon>Metazoa</taxon>
        <taxon>Chordata</taxon>
        <taxon>Craniata</taxon>
        <taxon>Vertebrata</taxon>
        <taxon>Euteleostomi</taxon>
        <taxon>Amphibia</taxon>
        <taxon>Batrachia</taxon>
        <taxon>Anura</taxon>
        <taxon>Neobatrachia</taxon>
        <taxon>Hyloidea</taxon>
        <taxon>Leptodactylidae</taxon>
        <taxon>Leiuperinae</taxon>
        <taxon>Engystomops</taxon>
    </lineage>
</organism>
<dbReference type="Proteomes" id="UP000824782">
    <property type="component" value="Unassembled WGS sequence"/>
</dbReference>
<evidence type="ECO:0000259" key="3">
    <source>
        <dbReference type="Pfam" id="PF00021"/>
    </source>
</evidence>
<dbReference type="InterPro" id="IPR045860">
    <property type="entry name" value="Snake_toxin-like_sf"/>
</dbReference>